<dbReference type="InterPro" id="IPR008965">
    <property type="entry name" value="CBM2/CBM3_carb-bd_dom_sf"/>
</dbReference>
<evidence type="ECO:0000313" key="7">
    <source>
        <dbReference type="EMBL" id="MFC4033396.1"/>
    </source>
</evidence>
<keyword evidence="8" id="KW-1185">Reference proteome</keyword>
<dbReference type="PANTHER" id="PTHR34002">
    <property type="entry name" value="BLR1656 PROTEIN"/>
    <property type="match status" value="1"/>
</dbReference>
<dbReference type="PROSITE" id="PS51173">
    <property type="entry name" value="CBM2"/>
    <property type="match status" value="1"/>
</dbReference>
<keyword evidence="2 5" id="KW-0732">Signal</keyword>
<feature type="signal peptide" evidence="5">
    <location>
        <begin position="1"/>
        <end position="40"/>
    </location>
</feature>
<evidence type="ECO:0000313" key="8">
    <source>
        <dbReference type="Proteomes" id="UP001595765"/>
    </source>
</evidence>
<dbReference type="InterPro" id="IPR013319">
    <property type="entry name" value="GH11/12"/>
</dbReference>
<evidence type="ECO:0000256" key="3">
    <source>
        <dbReference type="ARBA" id="ARBA00023326"/>
    </source>
</evidence>
<dbReference type="InterPro" id="IPR001919">
    <property type="entry name" value="CBD2"/>
</dbReference>
<accession>A0ABV8HP52</accession>
<feature type="chain" id="PRO_5045770222" evidence="5">
    <location>
        <begin position="41"/>
        <end position="387"/>
    </location>
</feature>
<comment type="similarity">
    <text evidence="1 4">Belongs to the glycosyl hydrolase 12 (cellulase H) family.</text>
</comment>
<dbReference type="Gene3D" id="2.60.120.180">
    <property type="match status" value="1"/>
</dbReference>
<comment type="caution">
    <text evidence="7">The sequence shown here is derived from an EMBL/GenBank/DDBJ whole genome shotgun (WGS) entry which is preliminary data.</text>
</comment>
<keyword evidence="3 4" id="KW-0624">Polysaccharide degradation</keyword>
<keyword evidence="4" id="KW-0326">Glycosidase</keyword>
<reference evidence="8" key="1">
    <citation type="journal article" date="2019" name="Int. J. Syst. Evol. Microbiol.">
        <title>The Global Catalogue of Microorganisms (GCM) 10K type strain sequencing project: providing services to taxonomists for standard genome sequencing and annotation.</title>
        <authorList>
            <consortium name="The Broad Institute Genomics Platform"/>
            <consortium name="The Broad Institute Genome Sequencing Center for Infectious Disease"/>
            <person name="Wu L."/>
            <person name="Ma J."/>
        </authorList>
    </citation>
    <scope>NUCLEOTIDE SEQUENCE [LARGE SCALE GENOMIC DNA]</scope>
    <source>
        <strain evidence="8">CGMCC 4.7237</strain>
    </source>
</reference>
<evidence type="ECO:0000259" key="6">
    <source>
        <dbReference type="PROSITE" id="PS51173"/>
    </source>
</evidence>
<proteinExistence type="inferred from homology"/>
<dbReference type="PANTHER" id="PTHR34002:SF9">
    <property type="entry name" value="XYLOGLUCAN-SPECIFIC ENDO-BETA-1,4-GLUCANASE A"/>
    <property type="match status" value="1"/>
</dbReference>
<dbReference type="RefSeq" id="WP_386430487.1">
    <property type="nucleotide sequence ID" value="NZ_JBHSBB010000012.1"/>
</dbReference>
<evidence type="ECO:0000256" key="4">
    <source>
        <dbReference type="RuleBase" id="RU361163"/>
    </source>
</evidence>
<evidence type="ECO:0000256" key="1">
    <source>
        <dbReference type="ARBA" id="ARBA00005519"/>
    </source>
</evidence>
<keyword evidence="4" id="KW-0119">Carbohydrate metabolism</keyword>
<dbReference type="Proteomes" id="UP001595765">
    <property type="component" value="Unassembled WGS sequence"/>
</dbReference>
<dbReference type="Pfam" id="PF00553">
    <property type="entry name" value="CBM_2"/>
    <property type="match status" value="1"/>
</dbReference>
<feature type="domain" description="CBM2" evidence="6">
    <location>
        <begin position="280"/>
        <end position="387"/>
    </location>
</feature>
<dbReference type="Pfam" id="PF01670">
    <property type="entry name" value="Glyco_hydro_12"/>
    <property type="match status" value="1"/>
</dbReference>
<dbReference type="SUPFAM" id="SSF49899">
    <property type="entry name" value="Concanavalin A-like lectins/glucanases"/>
    <property type="match status" value="1"/>
</dbReference>
<gene>
    <name evidence="7" type="ORF">ACFO3J_18155</name>
</gene>
<dbReference type="InterPro" id="IPR013320">
    <property type="entry name" value="ConA-like_dom_sf"/>
</dbReference>
<keyword evidence="4" id="KW-0378">Hydrolase</keyword>
<dbReference type="InterPro" id="IPR002594">
    <property type="entry name" value="GH12"/>
</dbReference>
<evidence type="ECO:0000256" key="2">
    <source>
        <dbReference type="ARBA" id="ARBA00022729"/>
    </source>
</evidence>
<dbReference type="SUPFAM" id="SSF49384">
    <property type="entry name" value="Carbohydrate-binding domain"/>
    <property type="match status" value="1"/>
</dbReference>
<name>A0ABV8HP52_9ACTN</name>
<evidence type="ECO:0000256" key="5">
    <source>
        <dbReference type="SAM" id="SignalP"/>
    </source>
</evidence>
<dbReference type="EMBL" id="JBHSBB010000012">
    <property type="protein sequence ID" value="MFC4033396.1"/>
    <property type="molecule type" value="Genomic_DNA"/>
</dbReference>
<protein>
    <submittedName>
        <fullName evidence="7">Cellulose binding domain-containing protein</fullName>
    </submittedName>
</protein>
<sequence length="387" mass="39520">MKTLQRAFRSTRTAVLATLAALALVVGGLVTLTAAPAAQADTQICDQYGSTTIEGRYVVQNNRWGTTATQCINVTSTGFQITQADGTATGGAPKSYPSVFNGCHYTNCSPGTNLPAQLSAIGTAPTSVSFTYVGNAVYDASYDIWLDPTARKDGVNKTEIMVWYNHTSPVQPVGSRVGTTNVAGRSWDVWTGNNGSNDVISFVAPSAIGSWSFDVKAFANEAISRGLAQNSWYLTSVQAGFEPWQNGVGLAVSSFSSSVNLGAGSSGGSNSGGTSGGGTGGTGSASCKVAFTPQTWSGGYTADVTVTNTGSTAVNGWKAGFKLPTGQTVTSAWNATISPSSGSVTASNLSFNAQIPAGGSQSFGFQGTYSGTFSPPTGFTLNGTACS</sequence>
<organism evidence="7 8">
    <name type="scientific">Streptomyces polygonati</name>
    <dbReference type="NCBI Taxonomy" id="1617087"/>
    <lineage>
        <taxon>Bacteria</taxon>
        <taxon>Bacillati</taxon>
        <taxon>Actinomycetota</taxon>
        <taxon>Actinomycetes</taxon>
        <taxon>Kitasatosporales</taxon>
        <taxon>Streptomycetaceae</taxon>
        <taxon>Streptomyces</taxon>
    </lineage>
</organism>
<dbReference type="Gene3D" id="2.60.40.290">
    <property type="match status" value="1"/>
</dbReference>
<dbReference type="SMART" id="SM00637">
    <property type="entry name" value="CBD_II"/>
    <property type="match status" value="1"/>
</dbReference>
<dbReference type="InterPro" id="IPR012291">
    <property type="entry name" value="CBM2_carb-bd_dom_sf"/>
</dbReference>